<evidence type="ECO:0000313" key="2">
    <source>
        <dbReference type="EMBL" id="CEG48762.1"/>
    </source>
</evidence>
<name>A0A0P1B4C3_PLAHL</name>
<organism evidence="2 3">
    <name type="scientific">Plasmopara halstedii</name>
    <name type="common">Downy mildew of sunflower</name>
    <dbReference type="NCBI Taxonomy" id="4781"/>
    <lineage>
        <taxon>Eukaryota</taxon>
        <taxon>Sar</taxon>
        <taxon>Stramenopiles</taxon>
        <taxon>Oomycota</taxon>
        <taxon>Peronosporomycetes</taxon>
        <taxon>Peronosporales</taxon>
        <taxon>Peronosporaceae</taxon>
        <taxon>Plasmopara</taxon>
    </lineage>
</organism>
<accession>A0A0P1B4C3</accession>
<dbReference type="Proteomes" id="UP000054928">
    <property type="component" value="Unassembled WGS sequence"/>
</dbReference>
<protein>
    <submittedName>
        <fullName evidence="2">Uncharacterized protein</fullName>
    </submittedName>
</protein>
<feature type="region of interest" description="Disordered" evidence="1">
    <location>
        <begin position="1"/>
        <end position="36"/>
    </location>
</feature>
<evidence type="ECO:0000256" key="1">
    <source>
        <dbReference type="SAM" id="MobiDB-lite"/>
    </source>
</evidence>
<dbReference type="RefSeq" id="XP_024585131.1">
    <property type="nucleotide sequence ID" value="XM_024719875.1"/>
</dbReference>
<reference evidence="3" key="1">
    <citation type="submission" date="2014-09" db="EMBL/GenBank/DDBJ databases">
        <authorList>
            <person name="Sharma Rahul"/>
            <person name="Thines Marco"/>
        </authorList>
    </citation>
    <scope>NUCLEOTIDE SEQUENCE [LARGE SCALE GENOMIC DNA]</scope>
</reference>
<dbReference type="AlphaFoldDB" id="A0A0P1B4C3"/>
<dbReference type="GeneID" id="36401622"/>
<sequence>MHQIERLEVTPPSSRPTRFLSFPSNIDRPPPCHMTKNSLAISKKKALSALNAEPRTPSSSQLLP</sequence>
<evidence type="ECO:0000313" key="3">
    <source>
        <dbReference type="Proteomes" id="UP000054928"/>
    </source>
</evidence>
<keyword evidence="3" id="KW-1185">Reference proteome</keyword>
<proteinExistence type="predicted"/>
<dbReference type="EMBL" id="CCYD01003042">
    <property type="protein sequence ID" value="CEG48762.1"/>
    <property type="molecule type" value="Genomic_DNA"/>
</dbReference>